<keyword evidence="2" id="KW-1185">Reference proteome</keyword>
<dbReference type="EMBL" id="MPUH01000127">
    <property type="protein sequence ID" value="OMJ89394.1"/>
    <property type="molecule type" value="Genomic_DNA"/>
</dbReference>
<organism evidence="1 2">
    <name type="scientific">Stentor coeruleus</name>
    <dbReference type="NCBI Taxonomy" id="5963"/>
    <lineage>
        <taxon>Eukaryota</taxon>
        <taxon>Sar</taxon>
        <taxon>Alveolata</taxon>
        <taxon>Ciliophora</taxon>
        <taxon>Postciliodesmatophora</taxon>
        <taxon>Heterotrichea</taxon>
        <taxon>Heterotrichida</taxon>
        <taxon>Stentoridae</taxon>
        <taxon>Stentor</taxon>
    </lineage>
</organism>
<evidence type="ECO:0000313" key="2">
    <source>
        <dbReference type="Proteomes" id="UP000187209"/>
    </source>
</evidence>
<name>A0A1R2CK26_9CILI</name>
<dbReference type="AlphaFoldDB" id="A0A1R2CK26"/>
<gene>
    <name evidence="1" type="ORF">SteCoe_8499</name>
</gene>
<evidence type="ECO:0000313" key="1">
    <source>
        <dbReference type="EMBL" id="OMJ89394.1"/>
    </source>
</evidence>
<protein>
    <submittedName>
        <fullName evidence="1">Uncharacterized protein</fullName>
    </submittedName>
</protein>
<dbReference type="Proteomes" id="UP000187209">
    <property type="component" value="Unassembled WGS sequence"/>
</dbReference>
<sequence>MSEPNLIIPDSVLVELRMLEKTYSKIRSPEFKLKGGLDLDKVKKATENMNRHPNLCDQDEMLAFVIDMHHRFS</sequence>
<accession>A0A1R2CK26</accession>
<reference evidence="1 2" key="1">
    <citation type="submission" date="2016-11" db="EMBL/GenBank/DDBJ databases">
        <title>The macronuclear genome of Stentor coeruleus: a giant cell with tiny introns.</title>
        <authorList>
            <person name="Slabodnick M."/>
            <person name="Ruby J.G."/>
            <person name="Reiff S.B."/>
            <person name="Swart E.C."/>
            <person name="Gosai S."/>
            <person name="Prabakaran S."/>
            <person name="Witkowska E."/>
            <person name="Larue G.E."/>
            <person name="Fisher S."/>
            <person name="Freeman R.M."/>
            <person name="Gunawardena J."/>
            <person name="Chu W."/>
            <person name="Stover N.A."/>
            <person name="Gregory B.D."/>
            <person name="Nowacki M."/>
            <person name="Derisi J."/>
            <person name="Roy S.W."/>
            <person name="Marshall W.F."/>
            <person name="Sood P."/>
        </authorList>
    </citation>
    <scope>NUCLEOTIDE SEQUENCE [LARGE SCALE GENOMIC DNA]</scope>
    <source>
        <strain evidence="1">WM001</strain>
    </source>
</reference>
<proteinExistence type="predicted"/>
<comment type="caution">
    <text evidence="1">The sequence shown here is derived from an EMBL/GenBank/DDBJ whole genome shotgun (WGS) entry which is preliminary data.</text>
</comment>